<dbReference type="Proteomes" id="UP000215289">
    <property type="component" value="Unassembled WGS sequence"/>
</dbReference>
<evidence type="ECO:0000256" key="1">
    <source>
        <dbReference type="SAM" id="Coils"/>
    </source>
</evidence>
<evidence type="ECO:0000256" key="2">
    <source>
        <dbReference type="SAM" id="MobiDB-lite"/>
    </source>
</evidence>
<dbReference type="InterPro" id="IPR056024">
    <property type="entry name" value="DUF7605"/>
</dbReference>
<feature type="compositionally biased region" description="Acidic residues" evidence="2">
    <location>
        <begin position="841"/>
        <end position="865"/>
    </location>
</feature>
<dbReference type="Pfam" id="PF00350">
    <property type="entry name" value="Dynamin_N"/>
    <property type="match status" value="1"/>
</dbReference>
<feature type="compositionally biased region" description="Polar residues" evidence="2">
    <location>
        <begin position="127"/>
        <end position="137"/>
    </location>
</feature>
<reference evidence="5 6" key="1">
    <citation type="submission" date="2018-08" db="EMBL/GenBank/DDBJ databases">
        <title>Draft genome sequences of two Aspergillus turcosus clinical strains isolated from bronchoalveolar lavage fluid: one azole-susceptible and the other azole-resistant.</title>
        <authorList>
            <person name="Parent-Michaud M."/>
            <person name="Dufresne P.J."/>
            <person name="Fournier E."/>
            <person name="Martineau C."/>
            <person name="Moreira S."/>
            <person name="Perkins V."/>
            <person name="De Repentigny L."/>
            <person name="Dufresne S.F."/>
        </authorList>
    </citation>
    <scope>NUCLEOTIDE SEQUENCE [LARGE SCALE GENOMIC DNA]</scope>
    <source>
        <strain evidence="5">HMR AF 1038</strain>
    </source>
</reference>
<dbReference type="Gene3D" id="3.40.50.300">
    <property type="entry name" value="P-loop containing nucleotide triphosphate hydrolases"/>
    <property type="match status" value="1"/>
</dbReference>
<evidence type="ECO:0000313" key="5">
    <source>
        <dbReference type="EMBL" id="RLL95306.1"/>
    </source>
</evidence>
<evidence type="ECO:0000259" key="3">
    <source>
        <dbReference type="Pfam" id="PF00350"/>
    </source>
</evidence>
<feature type="domain" description="Dynamin N-terminal" evidence="3">
    <location>
        <begin position="469"/>
        <end position="705"/>
    </location>
</feature>
<feature type="coiled-coil region" evidence="1">
    <location>
        <begin position="756"/>
        <end position="790"/>
    </location>
</feature>
<dbReference type="OrthoDB" id="3598281at2759"/>
<name>A0A3R7LWA8_9EURO</name>
<dbReference type="EMBL" id="NIDN02000159">
    <property type="protein sequence ID" value="RLL95306.1"/>
    <property type="molecule type" value="Genomic_DNA"/>
</dbReference>
<feature type="compositionally biased region" description="Basic and acidic residues" evidence="2">
    <location>
        <begin position="1387"/>
        <end position="1404"/>
    </location>
</feature>
<comment type="caution">
    <text evidence="5">The sequence shown here is derived from an EMBL/GenBank/DDBJ whole genome shotgun (WGS) entry which is preliminary data.</text>
</comment>
<feature type="region of interest" description="Disordered" evidence="2">
    <location>
        <begin position="805"/>
        <end position="878"/>
    </location>
</feature>
<keyword evidence="1" id="KW-0175">Coiled coil</keyword>
<dbReference type="InterPro" id="IPR045063">
    <property type="entry name" value="Dynamin_N"/>
</dbReference>
<evidence type="ECO:0000313" key="6">
    <source>
        <dbReference type="Proteomes" id="UP000215289"/>
    </source>
</evidence>
<feature type="coiled-coil region" evidence="1">
    <location>
        <begin position="1068"/>
        <end position="1095"/>
    </location>
</feature>
<dbReference type="Pfam" id="PF24564">
    <property type="entry name" value="DUF7605"/>
    <property type="match status" value="1"/>
</dbReference>
<feature type="compositionally biased region" description="Polar residues" evidence="2">
    <location>
        <begin position="175"/>
        <end position="186"/>
    </location>
</feature>
<feature type="region of interest" description="Disordered" evidence="2">
    <location>
        <begin position="110"/>
        <end position="203"/>
    </location>
</feature>
<dbReference type="SUPFAM" id="SSF52540">
    <property type="entry name" value="P-loop containing nucleoside triphosphate hydrolases"/>
    <property type="match status" value="1"/>
</dbReference>
<dbReference type="PANTHER" id="PTHR36681:SF3">
    <property type="entry name" value="NUCLEAR GTPASE, GERMINAL CENTER-ASSOCIATED, TANDEM DUPLICATE 3"/>
    <property type="match status" value="1"/>
</dbReference>
<proteinExistence type="predicted"/>
<gene>
    <name evidence="5" type="ORF">CFD26_105134</name>
</gene>
<feature type="region of interest" description="Disordered" evidence="2">
    <location>
        <begin position="1375"/>
        <end position="1479"/>
    </location>
</feature>
<feature type="domain" description="DUF7605" evidence="4">
    <location>
        <begin position="1121"/>
        <end position="1294"/>
    </location>
</feature>
<dbReference type="PANTHER" id="PTHR36681">
    <property type="entry name" value="NUCLEAR GTPASE, GERMINAL CENTER-ASSOCIATED, TANDEM DUPLICATE 3"/>
    <property type="match status" value="1"/>
</dbReference>
<feature type="compositionally biased region" description="Basic and acidic residues" evidence="2">
    <location>
        <begin position="866"/>
        <end position="878"/>
    </location>
</feature>
<accession>A0A3R7LWA8</accession>
<evidence type="ECO:0000259" key="4">
    <source>
        <dbReference type="Pfam" id="PF24564"/>
    </source>
</evidence>
<dbReference type="InterPro" id="IPR027417">
    <property type="entry name" value="P-loop_NTPase"/>
</dbReference>
<sequence>MKANTIAFHRNVKSKTPDELSNPNIFWVGVLHDDKTPDNADYETDVLWIKCRGHTKFEDIRKQYLLRASHNKPIVFRHNGIIVASMNTIAELDTFGDRVIAVEAIKDSDLASRTSPARRGPLEPLSNLASTNGGSVKSDTRIKPEPQDGSFNDKSRVSAPPALYIPGASIKPQPQAGSFSGENRVSSPKPPNTCGTSKSESPARLGMKEAVQGHNTLPAGSEEYVTECARRDFVHERLAKLYLSCAGAQSSIEHHQREFIQQWNIMPPDARERYKKRALLFTRAHSGPISQLLEELHEFTRHNAGFYQYFLSRKGYFENYEKFFHSDKAIKLMKQSWDSMNEHARNFRIEQGRKLRQTSLPPSVYLYTTTASSPLAQNTSTSSPFSQVTPVAASATTHRPEPKVLQQLSLQNLFADSTPELLEAAVQQGVKLLEDLKEPLGRVAVEDASQWLQAIEKVQSQAAQPKTIVGVVGNTGAGKSSIINAMLDEERLVPTNCMRACTAVVTEISYNTTDDPYRAEIEFITRDDWEKELRVLFNDLFDGSGNVSREASNEESEAGIAYAKIKAVYPKFTREMLQNSSVEQLMRHHNVQNVLGSKREIAESDSLRFYKKLQFFVDSKEKTTGEKDKDKKPSRDLEFWPLIKVVRLYVKAEALSTGAVIVDLPGVHDSNAARSAVAEGYMTQCTGLWIVAPITRAVDDKAAKSLLGDTFKRQLKMDGGFNTVTFICSKTDDISLMECQESLGLEEEMGAHWAKSDELAKERRVLKQRLEELKETKAVYTASADEVDEALEVWEALKDDIEDGKTVFAPRENSTSKKRKRSSSSQKSGRRKKARTPNSDADSDYVDSDQDSNDSDNTDDEEDQPEESRVPLTKEEITEKISELKTTKKESRRQKQDLETQIKEIRKKIAEIDEADAKIEAEMRAIAISGRNEYSRGAIRQDFAAGVKELDQELAEEEDAANFNPDVDARDYDAVAKSLPVFCVSSRGYQKLRGRLRKEADIPGFQSVEETEVPQLQAHCKKLTEVSREANSRRFLNSLSQLLNSLRLWSSPDGDGSHLTDGQKARQNTMVQNKIQKLESELEKHVRSVHQQLREEFDDNVFDACQNALTPAAVEANKTVLRWGAPVNRNDRAAGGYFWSTYKAICRRNGVYSNAQGHHDWNAELIEPIIKAIASGWEKTFSRRINSLLQGAASDAGRLLKSFHDDVEREASQNGPVASLHLLSHQLHNYQALLKDVCNENLATTVTQAKEINRMFQPVIATALEPAYETCVVERGTGSFMRMKAAMAAHVEQARWSMFRDSADTVKRAFEDMVKAVEDKMLLKTKEILTFVKRDYMSALGGSALVSNRVLPSGHRVAREDVYQKINKGEVAFKRLADPHFEEDDSKPEQDDEGKAGDEDKPDVPDQCASTEPSQEATKDANIGASELPEVPAQFASTETSEEATKDANIGATELPDTADIDLPNAEASQGSFVSPPDG</sequence>
<feature type="compositionally biased region" description="Basic residues" evidence="2">
    <location>
        <begin position="816"/>
        <end position="835"/>
    </location>
</feature>
<keyword evidence="6" id="KW-1185">Reference proteome</keyword>
<dbReference type="STRING" id="1245748.A0A3R7LWA8"/>
<feature type="compositionally biased region" description="Basic and acidic residues" evidence="2">
    <location>
        <begin position="138"/>
        <end position="156"/>
    </location>
</feature>
<protein>
    <submittedName>
        <fullName evidence="5">Uncharacterized protein</fullName>
    </submittedName>
</protein>
<organism evidence="5 6">
    <name type="scientific">Aspergillus turcosus</name>
    <dbReference type="NCBI Taxonomy" id="1245748"/>
    <lineage>
        <taxon>Eukaryota</taxon>
        <taxon>Fungi</taxon>
        <taxon>Dikarya</taxon>
        <taxon>Ascomycota</taxon>
        <taxon>Pezizomycotina</taxon>
        <taxon>Eurotiomycetes</taxon>
        <taxon>Eurotiomycetidae</taxon>
        <taxon>Eurotiales</taxon>
        <taxon>Aspergillaceae</taxon>
        <taxon>Aspergillus</taxon>
        <taxon>Aspergillus subgen. Fumigati</taxon>
    </lineage>
</organism>